<keyword evidence="10" id="KW-1185">Reference proteome</keyword>
<dbReference type="EMBL" id="JAOPHQ010004843">
    <property type="protein sequence ID" value="KAK0137911.1"/>
    <property type="molecule type" value="Genomic_DNA"/>
</dbReference>
<dbReference type="SUPFAM" id="SSF57716">
    <property type="entry name" value="Glucocorticoid receptor-like (DNA-binding domain)"/>
    <property type="match status" value="1"/>
</dbReference>
<proteinExistence type="predicted"/>
<dbReference type="InterPro" id="IPR027805">
    <property type="entry name" value="Transposase_HTH_dom"/>
</dbReference>
<evidence type="ECO:0000256" key="2">
    <source>
        <dbReference type="ARBA" id="ARBA00022723"/>
    </source>
</evidence>
<dbReference type="GO" id="GO:0003677">
    <property type="term" value="F:DNA binding"/>
    <property type="evidence" value="ECO:0007669"/>
    <property type="project" value="UniProtKB-UniRule"/>
</dbReference>
<evidence type="ECO:0000256" key="3">
    <source>
        <dbReference type="ARBA" id="ARBA00022771"/>
    </source>
</evidence>
<evidence type="ECO:0000256" key="1">
    <source>
        <dbReference type="ARBA" id="ARBA00001968"/>
    </source>
</evidence>
<keyword evidence="4" id="KW-0862">Zinc</keyword>
<dbReference type="PROSITE" id="PS50950">
    <property type="entry name" value="ZF_THAP"/>
    <property type="match status" value="1"/>
</dbReference>
<dbReference type="Pfam" id="PF13359">
    <property type="entry name" value="DDE_Tnp_4"/>
    <property type="match status" value="1"/>
</dbReference>
<feature type="coiled-coil region" evidence="7">
    <location>
        <begin position="111"/>
        <end position="145"/>
    </location>
</feature>
<evidence type="ECO:0000313" key="9">
    <source>
        <dbReference type="EMBL" id="KAK0137911.1"/>
    </source>
</evidence>
<comment type="caution">
    <text evidence="9">The sequence shown here is derived from an EMBL/GenBank/DDBJ whole genome shotgun (WGS) entry which is preliminary data.</text>
</comment>
<dbReference type="GO" id="GO:0008270">
    <property type="term" value="F:zinc ion binding"/>
    <property type="evidence" value="ECO:0007669"/>
    <property type="project" value="UniProtKB-KW"/>
</dbReference>
<dbReference type="SMART" id="SM00980">
    <property type="entry name" value="THAP"/>
    <property type="match status" value="1"/>
</dbReference>
<keyword evidence="5 6" id="KW-0238">DNA-binding</keyword>
<dbReference type="Proteomes" id="UP001174136">
    <property type="component" value="Unassembled WGS sequence"/>
</dbReference>
<reference evidence="9" key="1">
    <citation type="journal article" date="2023" name="Front. Mar. Sci.">
        <title>A new Merluccius polli reference genome to investigate the effects of global change in West African waters.</title>
        <authorList>
            <person name="Mateo J.L."/>
            <person name="Blanco-Fernandez C."/>
            <person name="Garcia-Vazquez E."/>
            <person name="Machado-Schiaffino G."/>
        </authorList>
    </citation>
    <scope>NUCLEOTIDE SEQUENCE</scope>
    <source>
        <strain evidence="9">C29</strain>
        <tissue evidence="9">Fin</tissue>
    </source>
</reference>
<keyword evidence="2" id="KW-0479">Metal-binding</keyword>
<keyword evidence="7" id="KW-0175">Coiled coil</keyword>
<dbReference type="PANTHER" id="PTHR23080">
    <property type="entry name" value="THAP DOMAIN PROTEIN"/>
    <property type="match status" value="1"/>
</dbReference>
<evidence type="ECO:0000256" key="4">
    <source>
        <dbReference type="ARBA" id="ARBA00022833"/>
    </source>
</evidence>
<feature type="domain" description="THAP-type" evidence="8">
    <location>
        <begin position="1"/>
        <end position="97"/>
    </location>
</feature>
<dbReference type="InterPro" id="IPR006612">
    <property type="entry name" value="THAP_Znf"/>
</dbReference>
<evidence type="ECO:0000256" key="5">
    <source>
        <dbReference type="ARBA" id="ARBA00023125"/>
    </source>
</evidence>
<evidence type="ECO:0000259" key="8">
    <source>
        <dbReference type="PROSITE" id="PS50950"/>
    </source>
</evidence>
<dbReference type="Pfam" id="PF05485">
    <property type="entry name" value="THAP"/>
    <property type="match status" value="1"/>
</dbReference>
<evidence type="ECO:0000256" key="6">
    <source>
        <dbReference type="PROSITE-ProRule" id="PRU00309"/>
    </source>
</evidence>
<dbReference type="PANTHER" id="PTHR23080:SF143">
    <property type="entry name" value="SI:DKEY-56D12.4"/>
    <property type="match status" value="1"/>
</dbReference>
<comment type="cofactor">
    <cofactor evidence="1">
        <name>a divalent metal cation</name>
        <dbReference type="ChEBI" id="CHEBI:60240"/>
    </cofactor>
</comment>
<dbReference type="AlphaFoldDB" id="A0AA47NTH0"/>
<accession>A0AA47NTH0</accession>
<protein>
    <submittedName>
        <fullName evidence="9">Nuclease HARBI1</fullName>
    </submittedName>
</protein>
<name>A0AA47NTH0_MERPO</name>
<evidence type="ECO:0000313" key="10">
    <source>
        <dbReference type="Proteomes" id="UP001174136"/>
    </source>
</evidence>
<keyword evidence="3 6" id="KW-0863">Zinc-finger</keyword>
<sequence>MVKRCAYATCKSDTRYPKRLEGGVVFFAFPKPKTQPERCRLWIKQCGRPPSQLNVSKINKHSYVCSKHFMNGSPTPDYPNPVQAVQNLEQPLLPEVHLEKEAEEEQGTEKQKNLKEDNNNLKLKLLVKEAEIDRLKAEISTLKKKTLTPELIQSSNISKMFEYSTGFRYDQFNQLCTVFGIPNNPHTISITIPLKYKRTNLEINEMPLRNQLMFVLMKLRNNEDLKSLAFRFNISIQNASNVFKAWIDYMFNVLGELPIWPHRDIIAQNMPAAYKIDYPTTFAILDCTELRIERPTSLVLQSQSFSNYKSTNTLKALVVCDPRGAVIFSSALFTGSMSDKEIVRQCGIISLLQKMIENGYLQRGDGLMADKGFLIEEDIKAIGLQLNLPPFARSNRQMAAGDVLATKRIAKHRVHVERAIAKIKKFKIVSGRIPNSRIGDINQIWYVVSILSNFQPHILNS</sequence>
<evidence type="ECO:0000256" key="7">
    <source>
        <dbReference type="SAM" id="Coils"/>
    </source>
</evidence>
<dbReference type="InterPro" id="IPR027806">
    <property type="entry name" value="HARBI1_dom"/>
</dbReference>
<gene>
    <name evidence="9" type="primary">harbi1_113</name>
    <name evidence="9" type="ORF">N1851_025879</name>
</gene>
<dbReference type="Pfam" id="PF13613">
    <property type="entry name" value="HTH_Tnp_4"/>
    <property type="match status" value="1"/>
</dbReference>
<organism evidence="9 10">
    <name type="scientific">Merluccius polli</name>
    <name type="common">Benguela hake</name>
    <name type="synonym">Merluccius cadenati</name>
    <dbReference type="NCBI Taxonomy" id="89951"/>
    <lineage>
        <taxon>Eukaryota</taxon>
        <taxon>Metazoa</taxon>
        <taxon>Chordata</taxon>
        <taxon>Craniata</taxon>
        <taxon>Vertebrata</taxon>
        <taxon>Euteleostomi</taxon>
        <taxon>Actinopterygii</taxon>
        <taxon>Neopterygii</taxon>
        <taxon>Teleostei</taxon>
        <taxon>Neoteleostei</taxon>
        <taxon>Acanthomorphata</taxon>
        <taxon>Zeiogadaria</taxon>
        <taxon>Gadariae</taxon>
        <taxon>Gadiformes</taxon>
        <taxon>Gadoidei</taxon>
        <taxon>Merlucciidae</taxon>
        <taxon>Merluccius</taxon>
    </lineage>
</organism>